<keyword evidence="3" id="KW-1185">Reference proteome</keyword>
<dbReference type="Proteomes" id="UP000410984">
    <property type="component" value="Unassembled WGS sequence"/>
</dbReference>
<evidence type="ECO:0000313" key="2">
    <source>
        <dbReference type="EMBL" id="VUD74874.1"/>
    </source>
</evidence>
<evidence type="ECO:0000313" key="3">
    <source>
        <dbReference type="Proteomes" id="UP000410984"/>
    </source>
</evidence>
<reference evidence="2 3" key="1">
    <citation type="submission" date="2019-06" db="EMBL/GenBank/DDBJ databases">
        <authorList>
            <person name="Rodrigo-Torres L."/>
            <person name="Arahal R. D."/>
            <person name="Lucena T."/>
        </authorList>
    </citation>
    <scope>NUCLEOTIDE SEQUENCE [LARGE SCALE GENOMIC DNA]</scope>
    <source>
        <strain evidence="2 3">SB0023/3</strain>
    </source>
</reference>
<feature type="region of interest" description="Disordered" evidence="1">
    <location>
        <begin position="1"/>
        <end position="21"/>
    </location>
</feature>
<sequence length="82" mass="9057">MPDQSPGASAQFRSSPNEGQSTYRVYRFSPGDRIVAAEVLDVITDAEAVETVRAMLGGFVLELWERARFLGRFEPALPAAQR</sequence>
<organism evidence="2 3">
    <name type="scientific">Methylobacterium symbioticum</name>
    <dbReference type="NCBI Taxonomy" id="2584084"/>
    <lineage>
        <taxon>Bacteria</taxon>
        <taxon>Pseudomonadati</taxon>
        <taxon>Pseudomonadota</taxon>
        <taxon>Alphaproteobacteria</taxon>
        <taxon>Hyphomicrobiales</taxon>
        <taxon>Methylobacteriaceae</taxon>
        <taxon>Methylobacterium</taxon>
    </lineage>
</organism>
<accession>A0A509EMH1</accession>
<dbReference type="EMBL" id="CABFPH010000168">
    <property type="protein sequence ID" value="VUD74874.1"/>
    <property type="molecule type" value="Genomic_DNA"/>
</dbReference>
<proteinExistence type="predicted"/>
<gene>
    <name evidence="2" type="ORF">MET9862_05507</name>
</gene>
<protein>
    <submittedName>
        <fullName evidence="2">Uncharacterized protein</fullName>
    </submittedName>
</protein>
<evidence type="ECO:0000256" key="1">
    <source>
        <dbReference type="SAM" id="MobiDB-lite"/>
    </source>
</evidence>
<name>A0A509EMH1_9HYPH</name>
<dbReference type="AlphaFoldDB" id="A0A509EMH1"/>